<reference evidence="3" key="1">
    <citation type="submission" date="2020-11" db="EMBL/GenBank/DDBJ databases">
        <authorList>
            <person name="Whitehead M."/>
        </authorList>
    </citation>
    <scope>NUCLEOTIDE SEQUENCE</scope>
    <source>
        <strain evidence="3">EGII</strain>
    </source>
</reference>
<sequence>MLNQTLAAEILIILQNVCVGQAVFKTSKEGQKSIENEARGQNDYQDQLTSN</sequence>
<keyword evidence="4" id="KW-1185">Reference proteome</keyword>
<gene>
    <name evidence="3" type="ORF">CCAP1982_LOCUS21516</name>
</gene>
<dbReference type="EMBL" id="CAJHJT010000056">
    <property type="protein sequence ID" value="CAD7013451.1"/>
    <property type="molecule type" value="Genomic_DNA"/>
</dbReference>
<name>A0A811VEJ1_CERCA</name>
<accession>A0A811VEJ1</accession>
<protein>
    <submittedName>
        <fullName evidence="3">(Mediterranean fruit fly) hypothetical protein</fullName>
    </submittedName>
</protein>
<feature type="signal peptide" evidence="2">
    <location>
        <begin position="1"/>
        <end position="22"/>
    </location>
</feature>
<evidence type="ECO:0000256" key="2">
    <source>
        <dbReference type="SAM" id="SignalP"/>
    </source>
</evidence>
<comment type="caution">
    <text evidence="3">The sequence shown here is derived from an EMBL/GenBank/DDBJ whole genome shotgun (WGS) entry which is preliminary data.</text>
</comment>
<evidence type="ECO:0000313" key="3">
    <source>
        <dbReference type="EMBL" id="CAD7013451.1"/>
    </source>
</evidence>
<feature type="compositionally biased region" description="Basic and acidic residues" evidence="1">
    <location>
        <begin position="30"/>
        <end position="40"/>
    </location>
</feature>
<dbReference type="AlphaFoldDB" id="A0A811VEJ1"/>
<evidence type="ECO:0000256" key="1">
    <source>
        <dbReference type="SAM" id="MobiDB-lite"/>
    </source>
</evidence>
<feature type="chain" id="PRO_5032734790" evidence="2">
    <location>
        <begin position="23"/>
        <end position="51"/>
    </location>
</feature>
<proteinExistence type="predicted"/>
<feature type="non-terminal residue" evidence="3">
    <location>
        <position position="51"/>
    </location>
</feature>
<feature type="compositionally biased region" description="Polar residues" evidence="1">
    <location>
        <begin position="42"/>
        <end position="51"/>
    </location>
</feature>
<dbReference type="Proteomes" id="UP000606786">
    <property type="component" value="Unassembled WGS sequence"/>
</dbReference>
<organism evidence="3 4">
    <name type="scientific">Ceratitis capitata</name>
    <name type="common">Mediterranean fruit fly</name>
    <name type="synonym">Tephritis capitata</name>
    <dbReference type="NCBI Taxonomy" id="7213"/>
    <lineage>
        <taxon>Eukaryota</taxon>
        <taxon>Metazoa</taxon>
        <taxon>Ecdysozoa</taxon>
        <taxon>Arthropoda</taxon>
        <taxon>Hexapoda</taxon>
        <taxon>Insecta</taxon>
        <taxon>Pterygota</taxon>
        <taxon>Neoptera</taxon>
        <taxon>Endopterygota</taxon>
        <taxon>Diptera</taxon>
        <taxon>Brachycera</taxon>
        <taxon>Muscomorpha</taxon>
        <taxon>Tephritoidea</taxon>
        <taxon>Tephritidae</taxon>
        <taxon>Ceratitis</taxon>
        <taxon>Ceratitis</taxon>
    </lineage>
</organism>
<keyword evidence="2" id="KW-0732">Signal</keyword>
<feature type="region of interest" description="Disordered" evidence="1">
    <location>
        <begin position="30"/>
        <end position="51"/>
    </location>
</feature>
<evidence type="ECO:0000313" key="4">
    <source>
        <dbReference type="Proteomes" id="UP000606786"/>
    </source>
</evidence>